<comment type="caution">
    <text evidence="1">The sequence shown here is derived from an EMBL/GenBank/DDBJ whole genome shotgun (WGS) entry which is preliminary data.</text>
</comment>
<name>C8PEK4_9BACT</name>
<accession>C8PEK4</accession>
<protein>
    <submittedName>
        <fullName evidence="1">Uncharacterized protein</fullName>
    </submittedName>
</protein>
<dbReference type="EMBL" id="ACYG01000008">
    <property type="protein sequence ID" value="EEV18799.1"/>
    <property type="molecule type" value="Genomic_DNA"/>
</dbReference>
<dbReference type="STRING" id="824.CGRAC_0477"/>
<reference evidence="1 2" key="1">
    <citation type="submission" date="2009-07" db="EMBL/GenBank/DDBJ databases">
        <authorList>
            <person name="Madupu R."/>
            <person name="Sebastian Y."/>
            <person name="Durkin A.S."/>
            <person name="Torralba M."/>
            <person name="Methe B."/>
            <person name="Sutton G.G."/>
            <person name="Strausberg R.L."/>
            <person name="Nelson K.E."/>
        </authorList>
    </citation>
    <scope>NUCLEOTIDE SEQUENCE [LARGE SCALE GENOMIC DNA]</scope>
    <source>
        <strain evidence="1 2">RM3268</strain>
    </source>
</reference>
<evidence type="ECO:0000313" key="2">
    <source>
        <dbReference type="Proteomes" id="UP000005709"/>
    </source>
</evidence>
<evidence type="ECO:0000313" key="1">
    <source>
        <dbReference type="EMBL" id="EEV18799.1"/>
    </source>
</evidence>
<proteinExistence type="predicted"/>
<dbReference type="RefSeq" id="WP_005869447.1">
    <property type="nucleotide sequence ID" value="NZ_ACYG01000008.1"/>
</dbReference>
<gene>
    <name evidence="1" type="ORF">CAMGR0001_1905</name>
</gene>
<dbReference type="AlphaFoldDB" id="C8PEK4"/>
<sequence length="61" mass="6838">MKFILYIFNLLLCLSAWAYIDINGISDSKSSSIGAGIGISGSKTQKPRVFIRKIQKFLTRQ</sequence>
<organism evidence="1 2">
    <name type="scientific">Campylobacter gracilis RM3268</name>
    <dbReference type="NCBI Taxonomy" id="553220"/>
    <lineage>
        <taxon>Bacteria</taxon>
        <taxon>Pseudomonadati</taxon>
        <taxon>Campylobacterota</taxon>
        <taxon>Epsilonproteobacteria</taxon>
        <taxon>Campylobacterales</taxon>
        <taxon>Campylobacteraceae</taxon>
        <taxon>Campylobacter</taxon>
    </lineage>
</organism>
<dbReference type="Proteomes" id="UP000005709">
    <property type="component" value="Unassembled WGS sequence"/>
</dbReference>
<keyword evidence="2" id="KW-1185">Reference proteome</keyword>